<dbReference type="SMART" id="SM00320">
    <property type="entry name" value="WD40"/>
    <property type="match status" value="4"/>
</dbReference>
<dbReference type="InterPro" id="IPR036322">
    <property type="entry name" value="WD40_repeat_dom_sf"/>
</dbReference>
<organism evidence="9 10">
    <name type="scientific">Filobasidium floriforme</name>
    <dbReference type="NCBI Taxonomy" id="5210"/>
    <lineage>
        <taxon>Eukaryota</taxon>
        <taxon>Fungi</taxon>
        <taxon>Dikarya</taxon>
        <taxon>Basidiomycota</taxon>
        <taxon>Agaricomycotina</taxon>
        <taxon>Tremellomycetes</taxon>
        <taxon>Filobasidiales</taxon>
        <taxon>Filobasidiaceae</taxon>
        <taxon>Filobasidium</taxon>
    </lineage>
</organism>
<dbReference type="Proteomes" id="UP000812966">
    <property type="component" value="Unassembled WGS sequence"/>
</dbReference>
<dbReference type="GO" id="GO:0006974">
    <property type="term" value="P:DNA damage response"/>
    <property type="evidence" value="ECO:0007669"/>
    <property type="project" value="UniProtKB-KW"/>
</dbReference>
<evidence type="ECO:0000256" key="1">
    <source>
        <dbReference type="ARBA" id="ARBA00005434"/>
    </source>
</evidence>
<dbReference type="PANTHER" id="PTHR14773:SF0">
    <property type="entry name" value="WD REPEAT-CONTAINING PROTEIN 76"/>
    <property type="match status" value="1"/>
</dbReference>
<dbReference type="GO" id="GO:0005634">
    <property type="term" value="C:nucleus"/>
    <property type="evidence" value="ECO:0007669"/>
    <property type="project" value="TreeGrafter"/>
</dbReference>
<feature type="repeat" description="WD" evidence="5">
    <location>
        <begin position="435"/>
        <end position="476"/>
    </location>
</feature>
<dbReference type="Pfam" id="PF00400">
    <property type="entry name" value="WD40"/>
    <property type="match status" value="2"/>
</dbReference>
<name>A0A8K0JJW7_9TREE</name>
<dbReference type="InterPro" id="IPR001680">
    <property type="entry name" value="WD40_rpt"/>
</dbReference>
<keyword evidence="3 5" id="KW-0853">WD repeat</keyword>
<keyword evidence="7" id="KW-0175">Coiled coil</keyword>
<dbReference type="PANTHER" id="PTHR14773">
    <property type="entry name" value="WD REPEAT-CONTAINING PROTEIN 76"/>
    <property type="match status" value="1"/>
</dbReference>
<dbReference type="InterPro" id="IPR015943">
    <property type="entry name" value="WD40/YVTN_repeat-like_dom_sf"/>
</dbReference>
<evidence type="ECO:0000256" key="6">
    <source>
        <dbReference type="RuleBase" id="RU365004"/>
    </source>
</evidence>
<feature type="compositionally biased region" description="Low complexity" evidence="8">
    <location>
        <begin position="31"/>
        <end position="45"/>
    </location>
</feature>
<dbReference type="Gene3D" id="2.130.10.10">
    <property type="entry name" value="YVTN repeat-like/Quinoprotein amine dehydrogenase"/>
    <property type="match status" value="2"/>
</dbReference>
<dbReference type="AlphaFoldDB" id="A0A8K0JJW7"/>
<evidence type="ECO:0000313" key="10">
    <source>
        <dbReference type="Proteomes" id="UP000812966"/>
    </source>
</evidence>
<dbReference type="GO" id="GO:2000001">
    <property type="term" value="P:regulation of DNA damage checkpoint"/>
    <property type="evidence" value="ECO:0007669"/>
    <property type="project" value="TreeGrafter"/>
</dbReference>
<keyword evidence="6" id="KW-0227">DNA damage</keyword>
<dbReference type="InterPro" id="IPR050853">
    <property type="entry name" value="WD_repeat_DNA-damage-binding"/>
</dbReference>
<evidence type="ECO:0000256" key="7">
    <source>
        <dbReference type="SAM" id="Coils"/>
    </source>
</evidence>
<dbReference type="SUPFAM" id="SSF50978">
    <property type="entry name" value="WD40 repeat-like"/>
    <property type="match status" value="1"/>
</dbReference>
<evidence type="ECO:0000256" key="8">
    <source>
        <dbReference type="SAM" id="MobiDB-lite"/>
    </source>
</evidence>
<comment type="caution">
    <text evidence="9">The sequence shown here is derived from an EMBL/GenBank/DDBJ whole genome shotgun (WGS) entry which is preliminary data.</text>
</comment>
<evidence type="ECO:0000256" key="3">
    <source>
        <dbReference type="ARBA" id="ARBA00022574"/>
    </source>
</evidence>
<evidence type="ECO:0000256" key="4">
    <source>
        <dbReference type="ARBA" id="ARBA00022737"/>
    </source>
</evidence>
<proteinExistence type="inferred from homology"/>
<evidence type="ECO:0000313" key="9">
    <source>
        <dbReference type="EMBL" id="KAG7530503.1"/>
    </source>
</evidence>
<accession>A0A8K0JJW7</accession>
<sequence>MEDNNEYEQERLKIIAENEKLLTSLGLNGFSSNAPSSRASSSTPASKRKAPANGKHEPTKKKAKIVAPPPARLSMRLRGQQAKTEEDVQAIEEFNANLEKENQRNRYLAKKIRKPVMELGEMVDEEEDEKDVNKIKDLQTVFHDLSLKDFPRPSGMNRDYDDLEPASAAAQAADLSLRQLYGKVRYIDEVKATAGRSYSLIVHPEKTKCLVISGDKRGQLGIWDADANVQGVADEDEEDSPTNNVWRVQAHQASAISCLRWNPVNSQTLYTASYDCSLRRFDLATATSTEVYSTPDVDALFNQFDLTPDGNQVWLSDSDGGMNHLDMREGKHIRRRYVIAESPSAAGKKVGGFSINPVEPWLVCSAHNDRNMRIWDLRHIDKVKMQPFEFEEGPKPAEGIEPPHDSETYPTQNCEWDAISEYEAKKPKARILRARAPHGLSCSAAFWDMSGKRILTTSYDDRIRVWDANPSKFVDNSPTRNLTEVWQARHDTQVGRWVTVFKAQWSPYADIAPHIMVGNMKRRLTILSGLTGSVIGDFSYNTITAVPAVHAMHPNRPGTVLGANASGKVMRFAVVEDE</sequence>
<comment type="function">
    <text evidence="6">DNA-binding protein that binds to both single- and double-stranded DNA. Binds preferentially to UV-damaged DNA. May be involved in DNA-metabolic processes.</text>
</comment>
<gene>
    <name evidence="9" type="ORF">FFLO_04993</name>
</gene>
<evidence type="ECO:0000256" key="2">
    <source>
        <dbReference type="ARBA" id="ARBA00021132"/>
    </source>
</evidence>
<dbReference type="EMBL" id="JABELV010000116">
    <property type="protein sequence ID" value="KAG7530503.1"/>
    <property type="molecule type" value="Genomic_DNA"/>
</dbReference>
<protein>
    <recommendedName>
        <fullName evidence="2 6">DNA damage-binding protein CMR1</fullName>
    </recommendedName>
</protein>
<keyword evidence="4" id="KW-0677">Repeat</keyword>
<reference evidence="9" key="1">
    <citation type="submission" date="2020-04" db="EMBL/GenBank/DDBJ databases">
        <title>Analysis of mating type loci in Filobasidium floriforme.</title>
        <authorList>
            <person name="Nowrousian M."/>
        </authorList>
    </citation>
    <scope>NUCLEOTIDE SEQUENCE</scope>
    <source>
        <strain evidence="9">CBS 6242</strain>
    </source>
</reference>
<comment type="similarity">
    <text evidence="1 6">Belongs to the WD repeat DDB2/WDR76 family.</text>
</comment>
<feature type="coiled-coil region" evidence="7">
    <location>
        <begin position="81"/>
        <end position="111"/>
    </location>
</feature>
<dbReference type="GO" id="GO:0003677">
    <property type="term" value="F:DNA binding"/>
    <property type="evidence" value="ECO:0007669"/>
    <property type="project" value="UniProtKB-UniRule"/>
</dbReference>
<keyword evidence="6" id="KW-0238">DNA-binding</keyword>
<dbReference type="PROSITE" id="PS50082">
    <property type="entry name" value="WD_REPEATS_2"/>
    <property type="match status" value="1"/>
</dbReference>
<keyword evidence="10" id="KW-1185">Reference proteome</keyword>
<evidence type="ECO:0000256" key="5">
    <source>
        <dbReference type="PROSITE-ProRule" id="PRU00221"/>
    </source>
</evidence>
<feature type="region of interest" description="Disordered" evidence="8">
    <location>
        <begin position="26"/>
        <end position="71"/>
    </location>
</feature>